<dbReference type="Proteomes" id="UP000231371">
    <property type="component" value="Unassembled WGS sequence"/>
</dbReference>
<name>A0A2H0KGC4_9BACT</name>
<proteinExistence type="predicted"/>
<evidence type="ECO:0000313" key="2">
    <source>
        <dbReference type="Proteomes" id="UP000231371"/>
    </source>
</evidence>
<reference evidence="1 2" key="1">
    <citation type="submission" date="2017-09" db="EMBL/GenBank/DDBJ databases">
        <title>Depth-based differentiation of microbial function through sediment-hosted aquifers and enrichment of novel symbionts in the deep terrestrial subsurface.</title>
        <authorList>
            <person name="Probst A.J."/>
            <person name="Ladd B."/>
            <person name="Jarett J.K."/>
            <person name="Geller-Mcgrath D.E."/>
            <person name="Sieber C.M."/>
            <person name="Emerson J.B."/>
            <person name="Anantharaman K."/>
            <person name="Thomas B.C."/>
            <person name="Malmstrom R."/>
            <person name="Stieglmeier M."/>
            <person name="Klingl A."/>
            <person name="Woyke T."/>
            <person name="Ryan C.M."/>
            <person name="Banfield J.F."/>
        </authorList>
    </citation>
    <scope>NUCLEOTIDE SEQUENCE [LARGE SCALE GENOMIC DNA]</scope>
    <source>
        <strain evidence="1">CG11_big_fil_rev_8_21_14_0_20_40_12</strain>
    </source>
</reference>
<evidence type="ECO:0000313" key="1">
    <source>
        <dbReference type="EMBL" id="PIQ70299.1"/>
    </source>
</evidence>
<comment type="caution">
    <text evidence="1">The sequence shown here is derived from an EMBL/GenBank/DDBJ whole genome shotgun (WGS) entry which is preliminary data.</text>
</comment>
<organism evidence="1 2">
    <name type="scientific">Candidatus Shapirobacteria bacterium CG11_big_fil_rev_8_21_14_0_20_40_12</name>
    <dbReference type="NCBI Taxonomy" id="1974889"/>
    <lineage>
        <taxon>Bacteria</taxon>
        <taxon>Candidatus Shapironibacteriota</taxon>
    </lineage>
</organism>
<protein>
    <submittedName>
        <fullName evidence="1">Uncharacterized protein</fullName>
    </submittedName>
</protein>
<gene>
    <name evidence="1" type="ORF">COV89_01310</name>
</gene>
<sequence>MAINTEKAKEMIAKVEDLDVVLLCGNLNLDGSLAEKIKEKFPKVDVINIPHISTLGGIYEITEAVTKA</sequence>
<dbReference type="EMBL" id="PCVI01000021">
    <property type="protein sequence ID" value="PIQ70299.1"/>
    <property type="molecule type" value="Genomic_DNA"/>
</dbReference>
<dbReference type="AlphaFoldDB" id="A0A2H0KGC4"/>
<accession>A0A2H0KGC4</accession>